<dbReference type="Proteomes" id="UP000486534">
    <property type="component" value="Unassembled WGS sequence"/>
</dbReference>
<evidence type="ECO:0000313" key="2">
    <source>
        <dbReference type="Proteomes" id="UP000486534"/>
    </source>
</evidence>
<protein>
    <submittedName>
        <fullName evidence="1">Uncharacterized protein</fullName>
    </submittedName>
</protein>
<dbReference type="RefSeq" id="WP_152899718.1">
    <property type="nucleotide sequence ID" value="NZ_WHUV01000008.1"/>
</dbReference>
<evidence type="ECO:0000313" key="1">
    <source>
        <dbReference type="EMBL" id="MQA57649.1"/>
    </source>
</evidence>
<comment type="caution">
    <text evidence="1">The sequence shown here is derived from an EMBL/GenBank/DDBJ whole genome shotgun (WGS) entry which is preliminary data.</text>
</comment>
<name>A0A7X1PSF4_9PSED</name>
<gene>
    <name evidence="1" type="ORF">GDH07_30450</name>
</gene>
<sequence length="120" mass="13595">MTSPQTLFTRIAQVHRNLESLATVATPATALQDVAYSRCHPIKRVATTGNAHLIFNIRDGIVPLIWLSLLPVQNWWQRFGSIGNVWRPRFTRLLPLLPLLPVFLKSEEHWITSNCGEVAV</sequence>
<dbReference type="AlphaFoldDB" id="A0A7X1PSF4"/>
<proteinExistence type="predicted"/>
<reference evidence="1 2" key="1">
    <citation type="submission" date="2019-10" db="EMBL/GenBank/DDBJ databases">
        <title>Pseudomonas dajingensis sp. nov., isolated from the profound head ulcers of farmed Murray cod (Maccullochella peelii peelii).</title>
        <authorList>
            <person name="Liu Y."/>
        </authorList>
    </citation>
    <scope>NUCLEOTIDE SEQUENCE [LARGE SCALE GENOMIC DNA]</scope>
    <source>
        <strain evidence="1 2">MC042</strain>
    </source>
</reference>
<organism evidence="1 2">
    <name type="scientific">Pseudomonas piscis</name>
    <dbReference type="NCBI Taxonomy" id="2614538"/>
    <lineage>
        <taxon>Bacteria</taxon>
        <taxon>Pseudomonadati</taxon>
        <taxon>Pseudomonadota</taxon>
        <taxon>Gammaproteobacteria</taxon>
        <taxon>Pseudomonadales</taxon>
        <taxon>Pseudomonadaceae</taxon>
        <taxon>Pseudomonas</taxon>
    </lineage>
</organism>
<dbReference type="EMBL" id="WHUV01000008">
    <property type="protein sequence ID" value="MQA57649.1"/>
    <property type="molecule type" value="Genomic_DNA"/>
</dbReference>
<accession>A0A7X1PSF4</accession>